<gene>
    <name evidence="2" type="primary">ATP8</name>
</gene>
<sequence length="51" mass="6550">MPQMAPLNWTLLWIFFIILYLFFWIINYYLFIYKPSKSNKPTKKKKLFWKW</sequence>
<reference evidence="2" key="2">
    <citation type="journal article" date="2018" name="Mitochondrial DNA Part B Resour">
        <title>Complete mitochondrial genome of the bamboo snout beetle, Cyrotrachelus buqueti (Coleoptera: Curculionidae).</title>
        <authorList>
            <person name="Yang W.-J."/>
            <person name="Yang D.-X."/>
            <person name="Xu K.-K."/>
            <person name="Cao Y."/>
            <person name="Meng Y.-L."/>
            <person name="Wu Y."/>
            <person name="Li G.-Y."/>
            <person name="Zhang G.-Z."/>
            <person name="Wang Y.-W."/>
            <person name="Li C."/>
        </authorList>
    </citation>
    <scope>NUCLEOTIDE SEQUENCE</scope>
</reference>
<geneLocation type="mitochondrion" evidence="2"/>
<proteinExistence type="predicted"/>
<organism evidence="2">
    <name type="scientific">Cyrtotrachelus buqueti</name>
    <dbReference type="NCBI Taxonomy" id="1892066"/>
    <lineage>
        <taxon>Eukaryota</taxon>
        <taxon>Metazoa</taxon>
        <taxon>Ecdysozoa</taxon>
        <taxon>Arthropoda</taxon>
        <taxon>Hexapoda</taxon>
        <taxon>Insecta</taxon>
        <taxon>Pterygota</taxon>
        <taxon>Neoptera</taxon>
        <taxon>Endopterygota</taxon>
        <taxon>Coleoptera</taxon>
        <taxon>Polyphaga</taxon>
        <taxon>Cucujiformia</taxon>
        <taxon>Curculionidae</taxon>
        <taxon>Dryophthorinae</taxon>
        <taxon>Cyrtotrachelus</taxon>
    </lineage>
</organism>
<keyword evidence="2" id="KW-0496">Mitochondrion</keyword>
<dbReference type="RefSeq" id="YP_009528672.1">
    <property type="nucleotide sequence ID" value="NC_039705.1"/>
</dbReference>
<dbReference type="EMBL" id="MG674390">
    <property type="protein sequence ID" value="AXU05685.1"/>
    <property type="molecule type" value="Genomic_DNA"/>
</dbReference>
<keyword evidence="1" id="KW-1133">Transmembrane helix</keyword>
<reference evidence="2" key="1">
    <citation type="submission" date="2017-12" db="EMBL/GenBank/DDBJ databases">
        <authorList>
            <person name="Hurst M.R.H."/>
        </authorList>
    </citation>
    <scope>NUCLEOTIDE SEQUENCE</scope>
</reference>
<keyword evidence="1" id="KW-0472">Membrane</keyword>
<evidence type="ECO:0000256" key="1">
    <source>
        <dbReference type="SAM" id="Phobius"/>
    </source>
</evidence>
<feature type="transmembrane region" description="Helical" evidence="1">
    <location>
        <begin position="12"/>
        <end position="33"/>
    </location>
</feature>
<name>A0A346T602_9CUCU</name>
<evidence type="ECO:0000313" key="2">
    <source>
        <dbReference type="EMBL" id="AXU05685.1"/>
    </source>
</evidence>
<dbReference type="CTD" id="4509"/>
<dbReference type="GeneID" id="38328227"/>
<keyword evidence="1" id="KW-0812">Transmembrane</keyword>
<protein>
    <submittedName>
        <fullName evidence="2">ATP synthase F0 subunit 8</fullName>
    </submittedName>
</protein>
<accession>A0A346T602</accession>
<dbReference type="AlphaFoldDB" id="A0A346T602"/>